<dbReference type="AlphaFoldDB" id="A0A5C3F665"/>
<proteinExistence type="predicted"/>
<evidence type="ECO:0000256" key="2">
    <source>
        <dbReference type="SAM" id="SignalP"/>
    </source>
</evidence>
<accession>A0A5C3F665</accession>
<keyword evidence="2" id="KW-0732">Signal</keyword>
<evidence type="ECO:0000313" key="3">
    <source>
        <dbReference type="EMBL" id="SPO39872.1"/>
    </source>
</evidence>
<sequence>MLRTKANRSAHRRSLGVALIAAALLLLVLATHAGWIRHTVHDGSQSISQQLHDVHLEQQDSFNSPPDPLARLARIAPYRIIGGSDRADIVVLDEPLAKGLCPSCHTAEARAYDFATRCVLQHDCKAGSRSAEACGPRSPDHRCCDHGARQRLRPDVGQAVLGSDQGRPWADRSRGRQCSCGVSMPLHTSKQHSVVMPSHRQTSCRDGPRRHSCGFSEDGGAHTFGPSETADGAEASPELRLDKKLRRLLEMIEDVVRSAHGPMNGDRGASPSLQSPSSAERSRRDGCDDTDDGSDAADCERTNLQRMHTRAHRPSTRPCHSAVMQSGGLASASREHGHSFDAPISGQGAARSAKSSVARPAAQGNAEDEQERSSGSASLPQAVGVHGDPTRRTSVRAQGRVRRHRRLRRSHDGVDPGQTGFLRWLDSLRRPRNEL</sequence>
<name>A0A5C3F665_9BASI</name>
<feature type="chain" id="PRO_5023017590" evidence="2">
    <location>
        <begin position="34"/>
        <end position="435"/>
    </location>
</feature>
<gene>
    <name evidence="3" type="ORF">PSFLO_05353</name>
</gene>
<feature type="region of interest" description="Disordered" evidence="1">
    <location>
        <begin position="189"/>
        <end position="238"/>
    </location>
</feature>
<evidence type="ECO:0000256" key="1">
    <source>
        <dbReference type="SAM" id="MobiDB-lite"/>
    </source>
</evidence>
<organism evidence="3 4">
    <name type="scientific">Pseudozyma flocculosa</name>
    <dbReference type="NCBI Taxonomy" id="84751"/>
    <lineage>
        <taxon>Eukaryota</taxon>
        <taxon>Fungi</taxon>
        <taxon>Dikarya</taxon>
        <taxon>Basidiomycota</taxon>
        <taxon>Ustilaginomycotina</taxon>
        <taxon>Ustilaginomycetes</taxon>
        <taxon>Ustilaginales</taxon>
        <taxon>Ustilaginaceae</taxon>
        <taxon>Pseudozyma</taxon>
    </lineage>
</organism>
<feature type="compositionally biased region" description="Basic residues" evidence="1">
    <location>
        <begin position="399"/>
        <end position="409"/>
    </location>
</feature>
<reference evidence="3 4" key="1">
    <citation type="submission" date="2018-03" db="EMBL/GenBank/DDBJ databases">
        <authorList>
            <person name="Guldener U."/>
        </authorList>
    </citation>
    <scope>NUCLEOTIDE SEQUENCE [LARGE SCALE GENOMIC DNA]</scope>
    <source>
        <strain evidence="3 4">DAOM196992</strain>
    </source>
</reference>
<feature type="compositionally biased region" description="Acidic residues" evidence="1">
    <location>
        <begin position="288"/>
        <end position="297"/>
    </location>
</feature>
<keyword evidence="4" id="KW-1185">Reference proteome</keyword>
<feature type="signal peptide" evidence="2">
    <location>
        <begin position="1"/>
        <end position="33"/>
    </location>
</feature>
<evidence type="ECO:0000313" key="4">
    <source>
        <dbReference type="Proteomes" id="UP000323386"/>
    </source>
</evidence>
<feature type="region of interest" description="Disordered" evidence="1">
    <location>
        <begin position="257"/>
        <end position="420"/>
    </location>
</feature>
<dbReference type="EMBL" id="OOIP01000016">
    <property type="protein sequence ID" value="SPO39872.1"/>
    <property type="molecule type" value="Genomic_DNA"/>
</dbReference>
<dbReference type="Proteomes" id="UP000323386">
    <property type="component" value="Unassembled WGS sequence"/>
</dbReference>
<protein>
    <submittedName>
        <fullName evidence="3">Uncharacterized protein</fullName>
    </submittedName>
</protein>